<name>A0AAQ3LJ49_9BACT</name>
<sequence length="58" mass="6306">MQNTVCIEVPAMVADAADRYVKETGEDLEQLAQRLLIVFLNKRAVGEAVLAMEGGDNV</sequence>
<organism evidence="1 2">
    <name type="scientific">Rubellicoccus peritrichatus</name>
    <dbReference type="NCBI Taxonomy" id="3080537"/>
    <lineage>
        <taxon>Bacteria</taxon>
        <taxon>Pseudomonadati</taxon>
        <taxon>Verrucomicrobiota</taxon>
        <taxon>Opitutia</taxon>
        <taxon>Puniceicoccales</taxon>
        <taxon>Cerasicoccaceae</taxon>
        <taxon>Rubellicoccus</taxon>
    </lineage>
</organism>
<dbReference type="RefSeq" id="WP_317835652.1">
    <property type="nucleotide sequence ID" value="NZ_CP136920.1"/>
</dbReference>
<evidence type="ECO:0000313" key="1">
    <source>
        <dbReference type="EMBL" id="WOO43114.1"/>
    </source>
</evidence>
<dbReference type="KEGG" id="puo:RZN69_08415"/>
<proteinExistence type="predicted"/>
<evidence type="ECO:0000313" key="2">
    <source>
        <dbReference type="Proteomes" id="UP001304300"/>
    </source>
</evidence>
<gene>
    <name evidence="1" type="ORF">RZN69_08415</name>
</gene>
<accession>A0AAQ3LJ49</accession>
<dbReference type="Proteomes" id="UP001304300">
    <property type="component" value="Chromosome"/>
</dbReference>
<dbReference type="AlphaFoldDB" id="A0AAQ3LJ49"/>
<keyword evidence="2" id="KW-1185">Reference proteome</keyword>
<reference evidence="1 2" key="1">
    <citation type="submission" date="2023-10" db="EMBL/GenBank/DDBJ databases">
        <title>Rubellicoccus peritrichatus gen. nov., sp. nov., isolated from an algae of coral reef tank.</title>
        <authorList>
            <person name="Luo J."/>
        </authorList>
    </citation>
    <scope>NUCLEOTIDE SEQUENCE [LARGE SCALE GENOMIC DNA]</scope>
    <source>
        <strain evidence="1 2">CR14</strain>
    </source>
</reference>
<protein>
    <submittedName>
        <fullName evidence="1">Uncharacterized protein</fullName>
    </submittedName>
</protein>
<dbReference type="EMBL" id="CP136920">
    <property type="protein sequence ID" value="WOO43114.1"/>
    <property type="molecule type" value="Genomic_DNA"/>
</dbReference>